<dbReference type="Pfam" id="PF15404">
    <property type="entry name" value="PH_4"/>
    <property type="match status" value="1"/>
</dbReference>
<evidence type="ECO:0000259" key="2">
    <source>
        <dbReference type="SMART" id="SM00233"/>
    </source>
</evidence>
<dbReference type="Pfam" id="PF15407">
    <property type="entry name" value="Spo7_2_N"/>
    <property type="match status" value="1"/>
</dbReference>
<feature type="domain" description="PH" evidence="2">
    <location>
        <begin position="1140"/>
        <end position="1298"/>
    </location>
</feature>
<dbReference type="Proteomes" id="UP001362899">
    <property type="component" value="Unassembled WGS sequence"/>
</dbReference>
<reference evidence="4 5" key="1">
    <citation type="journal article" date="2023" name="Elife">
        <title>Identification of key yeast species and microbe-microbe interactions impacting larval growth of Drosophila in the wild.</title>
        <authorList>
            <person name="Mure A."/>
            <person name="Sugiura Y."/>
            <person name="Maeda R."/>
            <person name="Honda K."/>
            <person name="Sakurai N."/>
            <person name="Takahashi Y."/>
            <person name="Watada M."/>
            <person name="Katoh T."/>
            <person name="Gotoh A."/>
            <person name="Gotoh Y."/>
            <person name="Taniguchi I."/>
            <person name="Nakamura K."/>
            <person name="Hayashi T."/>
            <person name="Katayama T."/>
            <person name="Uemura T."/>
            <person name="Hattori Y."/>
        </authorList>
    </citation>
    <scope>NUCLEOTIDE SEQUENCE [LARGE SCALE GENOMIC DNA]</scope>
    <source>
        <strain evidence="4 5">SB-73</strain>
    </source>
</reference>
<proteinExistence type="predicted"/>
<dbReference type="InterPro" id="IPR057379">
    <property type="entry name" value="PH_SPO71"/>
</dbReference>
<dbReference type="PANTHER" id="PTHR28076:SF1">
    <property type="entry name" value="PROSPORE MEMBRANE ADAPTER PROTEIN SPO71"/>
    <property type="match status" value="1"/>
</dbReference>
<dbReference type="SUPFAM" id="SSF50729">
    <property type="entry name" value="PH domain-like"/>
    <property type="match status" value="1"/>
</dbReference>
<dbReference type="GO" id="GO:0005628">
    <property type="term" value="C:prospore membrane"/>
    <property type="evidence" value="ECO:0007669"/>
    <property type="project" value="TreeGrafter"/>
</dbReference>
<evidence type="ECO:0000313" key="4">
    <source>
        <dbReference type="EMBL" id="GMM51942.1"/>
    </source>
</evidence>
<feature type="compositionally biased region" description="Acidic residues" evidence="1">
    <location>
        <begin position="510"/>
        <end position="526"/>
    </location>
</feature>
<evidence type="ECO:0000313" key="5">
    <source>
        <dbReference type="Proteomes" id="UP001362899"/>
    </source>
</evidence>
<protein>
    <submittedName>
        <fullName evidence="4">Spo71 protein</fullName>
    </submittedName>
</protein>
<dbReference type="PANTHER" id="PTHR28076">
    <property type="entry name" value="SPORULATION-SPECIFIC PROTEIN 71"/>
    <property type="match status" value="1"/>
</dbReference>
<gene>
    <name evidence="4" type="ORF">DASB73_029050</name>
</gene>
<accession>A0AAV5RLH8</accession>
<keyword evidence="5" id="KW-1185">Reference proteome</keyword>
<feature type="compositionally biased region" description="Low complexity" evidence="1">
    <location>
        <begin position="49"/>
        <end position="61"/>
    </location>
</feature>
<dbReference type="InterPro" id="IPR029217">
    <property type="entry name" value="Spo7_2_N"/>
</dbReference>
<name>A0AAV5RLH8_STABA</name>
<dbReference type="InterPro" id="IPR001849">
    <property type="entry name" value="PH_domain"/>
</dbReference>
<evidence type="ECO:0000256" key="1">
    <source>
        <dbReference type="SAM" id="MobiDB-lite"/>
    </source>
</evidence>
<dbReference type="GO" id="GO:1902657">
    <property type="term" value="P:protein localization to prospore membrane"/>
    <property type="evidence" value="ECO:0007669"/>
    <property type="project" value="InterPro"/>
</dbReference>
<feature type="region of interest" description="Disordered" evidence="1">
    <location>
        <begin position="492"/>
        <end position="528"/>
    </location>
</feature>
<dbReference type="InterPro" id="IPR039486">
    <property type="entry name" value="Mug56/Spo71_PH"/>
</dbReference>
<feature type="compositionally biased region" description="Polar residues" evidence="1">
    <location>
        <begin position="80"/>
        <end position="89"/>
    </location>
</feature>
<comment type="caution">
    <text evidence="4">The sequence shown here is derived from an EMBL/GenBank/DDBJ whole genome shotgun (WGS) entry which is preliminary data.</text>
</comment>
<feature type="region of interest" description="Disordered" evidence="1">
    <location>
        <begin position="41"/>
        <end position="92"/>
    </location>
</feature>
<dbReference type="SMART" id="SM01316">
    <property type="entry name" value="Spo7_2_N"/>
    <property type="match status" value="1"/>
</dbReference>
<evidence type="ECO:0000259" key="3">
    <source>
        <dbReference type="SMART" id="SM01316"/>
    </source>
</evidence>
<sequence>MVRTYDTLQVPEQFGSIDTKTVDDALQEPKGRSKFLNRLSFNHHDSQKNKTNSKSSLTSDSEFSDDESYEEYNESKFSDYSETNDNSDFNYARKSDADAGYRAKKYDRFLNPPEIPHRPTRMNFRNFKNKNPDELDFPIDPYEAWTDGPQLRRECYTTQQLYYLTPRIAHLESRRIFIGDYPKNWVAKNCPQILKKIINRVNYAEEYLPHHDFPHYSPMGANLDMKDKPSAPNSSKYWQLRSERRNKDILMALEIGKNTNRAIESRRLRKRTMLEKERQYRAQLLKKSLKEVSDIPLNIEILTDNTKNQHENHHTNEIKSTLADSNKTHEETDLTDEYSDASGSRLHRTLSRAKTFAGNIKGQRPLNTSVSIHSKNSLLSENSPSRFANVNFDRRGTSKNVPAVPLNLRNEDDGFLEHQKLFGIGRSSLSDTSLSSAEFSDFIPSPQDLRKTPIPDVKVEDTDASLDNEGFDDVDDDSSSFESFFDAQENFSKPVDAKQSDDNAPNNNDSYDEDEEDDEQDDDSDDAASVVHLHSASPECINASSDERSENFNALKGITPRKVMNLWKREVDAKNKMTSESEDDQIKNEDIKSIRSRGKKLIKSQLVKSISKKGFSSTEGSLADIPVSLSGDEKTIDTSIPVKPKPHRHHWVFQNITHKHRDLVYQGRFLVQERKVIGGFANFNGNFGNTPTSLVERWKEYAIFVRQTNDIKKPLVMYFYTSVKDKKLIKKSQRRWTHMLEFRIRIDPHYELSVFSGLDMTLALWKPSSKHLNRARFLVIQSPSTEDIIDLEYIVSAATTGTPPLRSPISLHVRVPALRSEVEVLSYRKTHELYSKWAENKLIGYSDLKTPTVGASEFLHEVNKNLWSSLAKSHPQRFSGKAVLAWIVDRHPHSPIWIPDSVAYLHPISRLARLMPKNSSLTLLQPVPRCFTADANSPVAFVTGSEPTTNRNFTIIEEPPPIEGYCNRVTFMEGSKKSTYLRTSDHYLFISPQSVAVPPFLSCTQDDIQKRVEPYELTEDGNDIHWIKSSTCLREVDYHDAMAFMEHERCVNGIVTSKLILDILYIDEFVQVSDTNVELKYKGNMRCALSFDNVIVTTAWCANLQAIYEYWKLRRERSVLASCDPVSSPCISPFVQNRSIVLSGPLYMKRQRMATFKICQVVLTPTKLVVYRPRHDGHISHPKHLVPTSSLVHRRYFVMDLHGSYVYDGPLAGHALLDNSYLDPNDPVSRSLPTAYDDGQTVRESEIDRCLVVWLTKRTKTGKFVQNSKAGQYVAFLAKNTQERDQWATAIRYVQKQLLATNELVNQQEQEEANLMATMITKDEEEINAFNERLLI</sequence>
<feature type="domain" description="Sporulation-specific protein 71 N-terminal" evidence="3">
    <location>
        <begin position="147"/>
        <end position="213"/>
    </location>
</feature>
<feature type="compositionally biased region" description="Acidic residues" evidence="1">
    <location>
        <begin position="62"/>
        <end position="72"/>
    </location>
</feature>
<dbReference type="SMART" id="SM00233">
    <property type="entry name" value="PH"/>
    <property type="match status" value="1"/>
</dbReference>
<dbReference type="InterPro" id="IPR040345">
    <property type="entry name" value="Mug56/Spo71"/>
</dbReference>
<organism evidence="4 5">
    <name type="scientific">Starmerella bacillaris</name>
    <name type="common">Yeast</name>
    <name type="synonym">Candida zemplinina</name>
    <dbReference type="NCBI Taxonomy" id="1247836"/>
    <lineage>
        <taxon>Eukaryota</taxon>
        <taxon>Fungi</taxon>
        <taxon>Dikarya</taxon>
        <taxon>Ascomycota</taxon>
        <taxon>Saccharomycotina</taxon>
        <taxon>Dipodascomycetes</taxon>
        <taxon>Dipodascales</taxon>
        <taxon>Trichomonascaceae</taxon>
        <taxon>Starmerella</taxon>
    </lineage>
</organism>
<dbReference type="Pfam" id="PF23207">
    <property type="entry name" value="PH_SPO71"/>
    <property type="match status" value="1"/>
</dbReference>
<dbReference type="EMBL" id="BTGC01000008">
    <property type="protein sequence ID" value="GMM51942.1"/>
    <property type="molecule type" value="Genomic_DNA"/>
</dbReference>